<evidence type="ECO:0000259" key="3">
    <source>
        <dbReference type="Pfam" id="PF00561"/>
    </source>
</evidence>
<dbReference type="SUPFAM" id="SSF53474">
    <property type="entry name" value="alpha/beta-Hydrolases"/>
    <property type="match status" value="1"/>
</dbReference>
<dbReference type="InterPro" id="IPR000073">
    <property type="entry name" value="AB_hydrolase_1"/>
</dbReference>
<gene>
    <name evidence="4" type="ORF">BDN70DRAFT_837105</name>
</gene>
<dbReference type="OrthoDB" id="1898734at2759"/>
<keyword evidence="2" id="KW-0378">Hydrolase</keyword>
<dbReference type="InterPro" id="IPR002410">
    <property type="entry name" value="Peptidase_S33"/>
</dbReference>
<dbReference type="GO" id="GO:0006508">
    <property type="term" value="P:proteolysis"/>
    <property type="evidence" value="ECO:0007669"/>
    <property type="project" value="InterPro"/>
</dbReference>
<comment type="caution">
    <text evidence="4">The sequence shown here is derived from an EMBL/GenBank/DDBJ whole genome shotgun (WGS) entry which is preliminary data.</text>
</comment>
<evidence type="ECO:0000313" key="4">
    <source>
        <dbReference type="EMBL" id="KAF9477899.1"/>
    </source>
</evidence>
<sequence length="452" mass="51503">MSTSAPSETYNIKNDLKIIERFFTVPLDHANPEGEKIHVFARNVIPKAKAKTAEDEAKLPFLVYLQGGPGFEIDLPRSSGYAGELHEKGYQTLWVDQRGTGLSTPLSPDTLPAHVKTDQEIANYLKFFRADSIVKDCEVIRKQLLGHKESPEDRKWTLMGQSFGGFCAITYLSFHPEGVKEVFLTGGLAPLVDQPDIVYEALAKRVIKRNTVYYEKYPQDVKRVRDILTYLEANKVILPNGGRLTPCRWQQLGMSFGMHGGIDNVHQLVFRASKEIELLGKLSYKLLQSVGNQPFDGNPLYAILHEPVYCQGKPANWSASRIIQKYEQFSWTQTRVREDDTPVYFTGEMIFPDMFKDYANLRPWAGAAEILAKDADWPPLYDLKQLSKNEVPVSAVTYFNDMYVDFDFAQDTASKIKNTEQYITNQLVHDGIREDSSDVMKKLFKLSKREFD</sequence>
<reference evidence="4" key="1">
    <citation type="submission" date="2020-11" db="EMBL/GenBank/DDBJ databases">
        <authorList>
            <consortium name="DOE Joint Genome Institute"/>
            <person name="Ahrendt S."/>
            <person name="Riley R."/>
            <person name="Andreopoulos W."/>
            <person name="Labutti K."/>
            <person name="Pangilinan J."/>
            <person name="Ruiz-Duenas F.J."/>
            <person name="Barrasa J.M."/>
            <person name="Sanchez-Garcia M."/>
            <person name="Camarero S."/>
            <person name="Miyauchi S."/>
            <person name="Serrano A."/>
            <person name="Linde D."/>
            <person name="Babiker R."/>
            <person name="Drula E."/>
            <person name="Ayuso-Fernandez I."/>
            <person name="Pacheco R."/>
            <person name="Padilla G."/>
            <person name="Ferreira P."/>
            <person name="Barriuso J."/>
            <person name="Kellner H."/>
            <person name="Castanera R."/>
            <person name="Alfaro M."/>
            <person name="Ramirez L."/>
            <person name="Pisabarro A.G."/>
            <person name="Kuo A."/>
            <person name="Tritt A."/>
            <person name="Lipzen A."/>
            <person name="He G."/>
            <person name="Yan M."/>
            <person name="Ng V."/>
            <person name="Cullen D."/>
            <person name="Martin F."/>
            <person name="Rosso M.-N."/>
            <person name="Henrissat B."/>
            <person name="Hibbett D."/>
            <person name="Martinez A.T."/>
            <person name="Grigoriev I.V."/>
        </authorList>
    </citation>
    <scope>NUCLEOTIDE SEQUENCE</scope>
    <source>
        <strain evidence="4">CIRM-BRFM 674</strain>
    </source>
</reference>
<evidence type="ECO:0000313" key="5">
    <source>
        <dbReference type="Proteomes" id="UP000807469"/>
    </source>
</evidence>
<keyword evidence="5" id="KW-1185">Reference proteome</keyword>
<evidence type="ECO:0000256" key="2">
    <source>
        <dbReference type="ARBA" id="ARBA00022801"/>
    </source>
</evidence>
<evidence type="ECO:0000256" key="1">
    <source>
        <dbReference type="ARBA" id="ARBA00010088"/>
    </source>
</evidence>
<dbReference type="PRINTS" id="PR00793">
    <property type="entry name" value="PROAMNOPTASE"/>
</dbReference>
<protein>
    <submittedName>
        <fullName evidence="4">Alpha/beta-hydrolase</fullName>
    </submittedName>
</protein>
<dbReference type="PANTHER" id="PTHR43248:SF2">
    <property type="entry name" value="PROLYL AMINOPEPTIDASE"/>
    <property type="match status" value="1"/>
</dbReference>
<accession>A0A9P5Z0H8</accession>
<dbReference type="AlphaFoldDB" id="A0A9P5Z0H8"/>
<dbReference type="Proteomes" id="UP000807469">
    <property type="component" value="Unassembled WGS sequence"/>
</dbReference>
<feature type="domain" description="AB hydrolase-1" evidence="3">
    <location>
        <begin position="61"/>
        <end position="226"/>
    </location>
</feature>
<name>A0A9P5Z0H8_9AGAR</name>
<dbReference type="Gene3D" id="3.40.50.1820">
    <property type="entry name" value="alpha/beta hydrolase"/>
    <property type="match status" value="1"/>
</dbReference>
<dbReference type="PANTHER" id="PTHR43248">
    <property type="entry name" value="2-SUCCINYL-6-HYDROXY-2,4-CYCLOHEXADIENE-1-CARBOXYLATE SYNTHASE"/>
    <property type="match status" value="1"/>
</dbReference>
<comment type="similarity">
    <text evidence="1">Belongs to the peptidase S33 family.</text>
</comment>
<dbReference type="EMBL" id="MU155248">
    <property type="protein sequence ID" value="KAF9477899.1"/>
    <property type="molecule type" value="Genomic_DNA"/>
</dbReference>
<dbReference type="GO" id="GO:0008233">
    <property type="term" value="F:peptidase activity"/>
    <property type="evidence" value="ECO:0007669"/>
    <property type="project" value="InterPro"/>
</dbReference>
<dbReference type="Pfam" id="PF00561">
    <property type="entry name" value="Abhydrolase_1"/>
    <property type="match status" value="1"/>
</dbReference>
<dbReference type="InterPro" id="IPR051601">
    <property type="entry name" value="Serine_prot/Carboxylest_S33"/>
</dbReference>
<dbReference type="InterPro" id="IPR029058">
    <property type="entry name" value="AB_hydrolase_fold"/>
</dbReference>
<proteinExistence type="inferred from homology"/>
<organism evidence="4 5">
    <name type="scientific">Pholiota conissans</name>
    <dbReference type="NCBI Taxonomy" id="109636"/>
    <lineage>
        <taxon>Eukaryota</taxon>
        <taxon>Fungi</taxon>
        <taxon>Dikarya</taxon>
        <taxon>Basidiomycota</taxon>
        <taxon>Agaricomycotina</taxon>
        <taxon>Agaricomycetes</taxon>
        <taxon>Agaricomycetidae</taxon>
        <taxon>Agaricales</taxon>
        <taxon>Agaricineae</taxon>
        <taxon>Strophariaceae</taxon>
        <taxon>Pholiota</taxon>
    </lineage>
</organism>